<dbReference type="Pfam" id="PF08797">
    <property type="entry name" value="HIRAN"/>
    <property type="match status" value="1"/>
</dbReference>
<dbReference type="GO" id="GO:0016818">
    <property type="term" value="F:hydrolase activity, acting on acid anhydrides, in phosphorus-containing anhydrides"/>
    <property type="evidence" value="ECO:0007669"/>
    <property type="project" value="InterPro"/>
</dbReference>
<accession>A0A117J4C5</accession>
<dbReference type="GO" id="GO:0008270">
    <property type="term" value="F:zinc ion binding"/>
    <property type="evidence" value="ECO:0007669"/>
    <property type="project" value="InterPro"/>
</dbReference>
<organism evidence="4 5">
    <name type="scientific">Tractidigestivibacter scatoligenes</name>
    <name type="common">Olsenella scatoligenes</name>
    <dbReference type="NCBI Taxonomy" id="1299998"/>
    <lineage>
        <taxon>Bacteria</taxon>
        <taxon>Bacillati</taxon>
        <taxon>Actinomycetota</taxon>
        <taxon>Coriobacteriia</taxon>
        <taxon>Coriobacteriales</taxon>
        <taxon>Atopobiaceae</taxon>
        <taxon>Tractidigestivibacter</taxon>
    </lineage>
</organism>
<dbReference type="Gene3D" id="3.30.70.2330">
    <property type="match status" value="1"/>
</dbReference>
<protein>
    <submittedName>
        <fullName evidence="4">Serine protease</fullName>
    </submittedName>
</protein>
<dbReference type="GO" id="GO:0003676">
    <property type="term" value="F:nucleic acid binding"/>
    <property type="evidence" value="ECO:0007669"/>
    <property type="project" value="InterPro"/>
</dbReference>
<dbReference type="EMBL" id="LOJF01000009">
    <property type="protein sequence ID" value="KUH58586.1"/>
    <property type="molecule type" value="Genomic_DNA"/>
</dbReference>
<keyword evidence="5" id="KW-1185">Reference proteome</keyword>
<evidence type="ECO:0000256" key="1">
    <source>
        <dbReference type="ARBA" id="ARBA00022723"/>
    </source>
</evidence>
<keyword evidence="1" id="KW-0479">Metal-binding</keyword>
<evidence type="ECO:0000313" key="5">
    <source>
        <dbReference type="Proteomes" id="UP000054078"/>
    </source>
</evidence>
<comment type="caution">
    <text evidence="4">The sequence shown here is derived from an EMBL/GenBank/DDBJ whole genome shotgun (WGS) entry which is preliminary data.</text>
</comment>
<proteinExistence type="predicted"/>
<dbReference type="AlphaFoldDB" id="A0A117J4C5"/>
<keyword evidence="2" id="KW-0378">Hydrolase</keyword>
<evidence type="ECO:0000256" key="2">
    <source>
        <dbReference type="ARBA" id="ARBA00022801"/>
    </source>
</evidence>
<dbReference type="GO" id="GO:0008233">
    <property type="term" value="F:peptidase activity"/>
    <property type="evidence" value="ECO:0007669"/>
    <property type="project" value="UniProtKB-KW"/>
</dbReference>
<evidence type="ECO:0000259" key="3">
    <source>
        <dbReference type="SMART" id="SM00910"/>
    </source>
</evidence>
<reference evidence="4 5" key="1">
    <citation type="submission" date="2015-12" db="EMBL/GenBank/DDBJ databases">
        <title>Draft Genome Sequence of Olsenella scatoligenes SK9K4T; a Producer of 3-Methylindole- (skatole) and 4-Methylphenol- (p-cresol) Isolated from Pig Feces.</title>
        <authorList>
            <person name="Li X."/>
            <person name="Borg B."/>
            <person name="Canibe N."/>
        </authorList>
    </citation>
    <scope>NUCLEOTIDE SEQUENCE [LARGE SCALE GENOMIC DNA]</scope>
    <source>
        <strain evidence="4 5">SK9K4</strain>
    </source>
</reference>
<dbReference type="InterPro" id="IPR014905">
    <property type="entry name" value="HIRAN"/>
</dbReference>
<dbReference type="SMART" id="SM00910">
    <property type="entry name" value="HIRAN"/>
    <property type="match status" value="1"/>
</dbReference>
<dbReference type="STRING" id="1299998.AUL39_06295"/>
<name>A0A117J4C5_TRASO</name>
<dbReference type="Proteomes" id="UP000054078">
    <property type="component" value="Unassembled WGS sequence"/>
</dbReference>
<evidence type="ECO:0000313" key="4">
    <source>
        <dbReference type="EMBL" id="KUH58586.1"/>
    </source>
</evidence>
<feature type="domain" description="HIRAN" evidence="3">
    <location>
        <begin position="8"/>
        <end position="107"/>
    </location>
</feature>
<keyword evidence="4" id="KW-0645">Protease</keyword>
<dbReference type="OrthoDB" id="9812156at2"/>
<dbReference type="GO" id="GO:0006508">
    <property type="term" value="P:proteolysis"/>
    <property type="evidence" value="ECO:0007669"/>
    <property type="project" value="UniProtKB-KW"/>
</dbReference>
<sequence>MYEPSRLIQSFFIAGFQYYDGALALSSLKPGETGLALVPEPDNPHDPDAVGVYFDGLRLGYVPADENSIVSLMCRFGHADVFEVRVLQVKADADPWKQVRVGVYVTDAR</sequence>
<gene>
    <name evidence="4" type="ORF">AUL39_06295</name>
</gene>
<dbReference type="RefSeq" id="WP_059054735.1">
    <property type="nucleotide sequence ID" value="NZ_LOJF01000009.1"/>
</dbReference>